<comment type="similarity">
    <text evidence="1">Belongs to the HIBADH-related family.</text>
</comment>
<sequence>MKFKNVGFIGTGVMGKSMASHLIKGGYDVQVYNRTKGKTDELLRQGARWCETVAELAKRSDVIITIVGYPYDVEEVYLGENGILSNAKPGSYVIDMTTSTPQLAQKIHSTGKGRGIFTLDAPVSGGDIGAREARLAIMVGGDQKAFQTVMPIFSLLGENIQYQGPAGSGQYTKMANQIAIASTMMGVAESLAYAKKAGLDQRKVLESISTGAAGSFSLSKLAPRMLDGDFEPGFYIKHFIKDMKIALDSAEEMELELPGLSLAKQLYEELAIGGEENSGTQAIYKYYVRG</sequence>
<dbReference type="InterPro" id="IPR015815">
    <property type="entry name" value="HIBADH-related"/>
</dbReference>
<gene>
    <name evidence="6" type="ORF">KS419_03810</name>
</gene>
<protein>
    <submittedName>
        <fullName evidence="6">NAD(P)-dependent oxidoreductase</fullName>
    </submittedName>
</protein>
<evidence type="ECO:0000259" key="5">
    <source>
        <dbReference type="Pfam" id="PF14833"/>
    </source>
</evidence>
<evidence type="ECO:0000313" key="6">
    <source>
        <dbReference type="EMBL" id="MBU9710867.1"/>
    </source>
</evidence>
<keyword evidence="7" id="KW-1185">Reference proteome</keyword>
<evidence type="ECO:0000259" key="4">
    <source>
        <dbReference type="Pfam" id="PF03446"/>
    </source>
</evidence>
<accession>A0ABS6JB07</accession>
<feature type="domain" description="3-hydroxyisobutyrate dehydrogenase-like NAD-binding" evidence="5">
    <location>
        <begin position="167"/>
        <end position="287"/>
    </location>
</feature>
<dbReference type="RefSeq" id="WP_217064758.1">
    <property type="nucleotide sequence ID" value="NZ_JAHQCS010000053.1"/>
</dbReference>
<keyword evidence="2" id="KW-0560">Oxidoreductase</keyword>
<evidence type="ECO:0000256" key="2">
    <source>
        <dbReference type="ARBA" id="ARBA00023002"/>
    </source>
</evidence>
<evidence type="ECO:0000256" key="1">
    <source>
        <dbReference type="ARBA" id="ARBA00009080"/>
    </source>
</evidence>
<keyword evidence="3" id="KW-0520">NAD</keyword>
<dbReference type="Pfam" id="PF03446">
    <property type="entry name" value="NAD_binding_2"/>
    <property type="match status" value="1"/>
</dbReference>
<organism evidence="6 7">
    <name type="scientific">Evansella tamaricis</name>
    <dbReference type="NCBI Taxonomy" id="2069301"/>
    <lineage>
        <taxon>Bacteria</taxon>
        <taxon>Bacillati</taxon>
        <taxon>Bacillota</taxon>
        <taxon>Bacilli</taxon>
        <taxon>Bacillales</taxon>
        <taxon>Bacillaceae</taxon>
        <taxon>Evansella</taxon>
    </lineage>
</organism>
<dbReference type="PIRSF" id="PIRSF000103">
    <property type="entry name" value="HIBADH"/>
    <property type="match status" value="1"/>
</dbReference>
<dbReference type="InterPro" id="IPR006115">
    <property type="entry name" value="6PGDH_NADP-bd"/>
</dbReference>
<comment type="caution">
    <text evidence="6">The sequence shown here is derived from an EMBL/GenBank/DDBJ whole genome shotgun (WGS) entry which is preliminary data.</text>
</comment>
<dbReference type="PANTHER" id="PTHR43060">
    <property type="entry name" value="3-HYDROXYISOBUTYRATE DEHYDROGENASE-LIKE 1, MITOCHONDRIAL-RELATED"/>
    <property type="match status" value="1"/>
</dbReference>
<evidence type="ECO:0000313" key="7">
    <source>
        <dbReference type="Proteomes" id="UP000784880"/>
    </source>
</evidence>
<reference evidence="6 7" key="1">
    <citation type="submission" date="2021-06" db="EMBL/GenBank/DDBJ databases">
        <title>Bacillus sp. RD4P76, an endophyte from a halophyte.</title>
        <authorList>
            <person name="Sun J.-Q."/>
        </authorList>
    </citation>
    <scope>NUCLEOTIDE SEQUENCE [LARGE SCALE GENOMIC DNA]</scope>
    <source>
        <strain evidence="6 7">CGMCC 1.15917</strain>
    </source>
</reference>
<dbReference type="EMBL" id="JAHQCS010000053">
    <property type="protein sequence ID" value="MBU9710867.1"/>
    <property type="molecule type" value="Genomic_DNA"/>
</dbReference>
<evidence type="ECO:0000256" key="3">
    <source>
        <dbReference type="ARBA" id="ARBA00023027"/>
    </source>
</evidence>
<dbReference type="PANTHER" id="PTHR43060:SF15">
    <property type="entry name" value="3-HYDROXYISOBUTYRATE DEHYDROGENASE-LIKE 1, MITOCHONDRIAL-RELATED"/>
    <property type="match status" value="1"/>
</dbReference>
<feature type="domain" description="6-phosphogluconate dehydrogenase NADP-binding" evidence="4">
    <location>
        <begin position="5"/>
        <end position="164"/>
    </location>
</feature>
<dbReference type="Proteomes" id="UP000784880">
    <property type="component" value="Unassembled WGS sequence"/>
</dbReference>
<proteinExistence type="inferred from homology"/>
<name>A0ABS6JB07_9BACI</name>
<dbReference type="Pfam" id="PF14833">
    <property type="entry name" value="NAD_binding_11"/>
    <property type="match status" value="1"/>
</dbReference>
<dbReference type="InterPro" id="IPR029154">
    <property type="entry name" value="HIBADH-like_NADP-bd"/>
</dbReference>